<feature type="transmembrane region" description="Helical" evidence="1">
    <location>
        <begin position="21"/>
        <end position="41"/>
    </location>
</feature>
<dbReference type="AlphaFoldDB" id="A0A4U1CKC1"/>
<evidence type="ECO:0000313" key="2">
    <source>
        <dbReference type="EMBL" id="TKC05879.1"/>
    </source>
</evidence>
<keyword evidence="1" id="KW-0472">Membrane</keyword>
<keyword evidence="3" id="KW-1185">Reference proteome</keyword>
<accession>A0A4U1CKC1</accession>
<evidence type="ECO:0000313" key="3">
    <source>
        <dbReference type="Proteomes" id="UP000307244"/>
    </source>
</evidence>
<organism evidence="2 3">
    <name type="scientific">Pedobacter frigoris</name>
    <dbReference type="NCBI Taxonomy" id="2571272"/>
    <lineage>
        <taxon>Bacteria</taxon>
        <taxon>Pseudomonadati</taxon>
        <taxon>Bacteroidota</taxon>
        <taxon>Sphingobacteriia</taxon>
        <taxon>Sphingobacteriales</taxon>
        <taxon>Sphingobacteriaceae</taxon>
        <taxon>Pedobacter</taxon>
    </lineage>
</organism>
<comment type="caution">
    <text evidence="2">The sequence shown here is derived from an EMBL/GenBank/DDBJ whole genome shotgun (WGS) entry which is preliminary data.</text>
</comment>
<protein>
    <submittedName>
        <fullName evidence="2">Uncharacterized protein</fullName>
    </submittedName>
</protein>
<gene>
    <name evidence="2" type="ORF">FA047_11080</name>
</gene>
<keyword evidence="1" id="KW-1133">Transmembrane helix</keyword>
<keyword evidence="1" id="KW-0812">Transmembrane</keyword>
<dbReference type="Proteomes" id="UP000307244">
    <property type="component" value="Unassembled WGS sequence"/>
</dbReference>
<reference evidence="2 3" key="1">
    <citation type="submission" date="2019-04" db="EMBL/GenBank/DDBJ databases">
        <title>Pedobacter sp. RP-3-15 sp. nov., isolated from Arctic soil.</title>
        <authorList>
            <person name="Dahal R.H."/>
            <person name="Kim D.-U."/>
        </authorList>
    </citation>
    <scope>NUCLEOTIDE SEQUENCE [LARGE SCALE GENOMIC DNA]</scope>
    <source>
        <strain evidence="2 3">RP-3-15</strain>
    </source>
</reference>
<evidence type="ECO:0000256" key="1">
    <source>
        <dbReference type="SAM" id="Phobius"/>
    </source>
</evidence>
<dbReference type="EMBL" id="SWBQ01000003">
    <property type="protein sequence ID" value="TKC05879.1"/>
    <property type="molecule type" value="Genomic_DNA"/>
</dbReference>
<sequence>MEKMPRRNNTLNNNMTPRKKILFIVLGLLLILTILITVRIFSSSDKDSVINSVSNSSWSDESTSMTIGEVKEVKSKYKPADLSLVVLLDEDTLYKDINKLLPIVLTIDSYEVGSLWMPLRKSADFSATGSIKINRKVETTSGSDLTSSFTMKLSGQFTVSGSVALNGFYSHKEAKKLVQDLVVENFVAKAKEHFSTFSPEYLQNFAAMSIPSE</sequence>
<dbReference type="RefSeq" id="WP_136836140.1">
    <property type="nucleotide sequence ID" value="NZ_SWBQ01000003.1"/>
</dbReference>
<dbReference type="OrthoDB" id="9898382at2"/>
<proteinExistence type="predicted"/>
<name>A0A4U1CKC1_9SPHI</name>